<proteinExistence type="predicted"/>
<dbReference type="PANTHER" id="PTHR47506:SF6">
    <property type="entry name" value="HTH-TYPE TRANSCRIPTIONAL REPRESSOR NEMR"/>
    <property type="match status" value="1"/>
</dbReference>
<dbReference type="InterPro" id="IPR036271">
    <property type="entry name" value="Tet_transcr_reg_TetR-rel_C_sf"/>
</dbReference>
<dbReference type="GO" id="GO:0003677">
    <property type="term" value="F:DNA binding"/>
    <property type="evidence" value="ECO:0007669"/>
    <property type="project" value="UniProtKB-UniRule"/>
</dbReference>
<organism evidence="6 7">
    <name type="scientific">Usitatibacter palustris</name>
    <dbReference type="NCBI Taxonomy" id="2732487"/>
    <lineage>
        <taxon>Bacteria</taxon>
        <taxon>Pseudomonadati</taxon>
        <taxon>Pseudomonadota</taxon>
        <taxon>Betaproteobacteria</taxon>
        <taxon>Nitrosomonadales</taxon>
        <taxon>Usitatibacteraceae</taxon>
        <taxon>Usitatibacter</taxon>
    </lineage>
</organism>
<protein>
    <recommendedName>
        <fullName evidence="5">HTH tetR-type domain-containing protein</fullName>
    </recommendedName>
</protein>
<dbReference type="EMBL" id="CP053073">
    <property type="protein sequence ID" value="QJR15787.1"/>
    <property type="molecule type" value="Genomic_DNA"/>
</dbReference>
<dbReference type="SUPFAM" id="SSF48498">
    <property type="entry name" value="Tetracyclin repressor-like, C-terminal domain"/>
    <property type="match status" value="1"/>
</dbReference>
<keyword evidence="7" id="KW-1185">Reference proteome</keyword>
<keyword evidence="1" id="KW-0805">Transcription regulation</keyword>
<dbReference type="InterPro" id="IPR001647">
    <property type="entry name" value="HTH_TetR"/>
</dbReference>
<evidence type="ECO:0000256" key="4">
    <source>
        <dbReference type="PROSITE-ProRule" id="PRU00335"/>
    </source>
</evidence>
<sequence length="216" mass="23481">MTPSAYKQTKGEETRALILDAAVHMASESGFESLTIGSLAERTGLSKSGLFAHFGSKHDLQIAALDEAARRFTEEVFLPALKAPRGIKRLRALFEGWVEWTKRASLPGGCPIDSATQEYDHRPGPMRDAVIDRQKLLERELSKTVQLAIDTGELAPGTDPHLVAFELMGTILAFFRCTTVMGHDVAHTRAVAAFDRIIDSARAADPKSPVPAAASR</sequence>
<feature type="domain" description="HTH tetR-type" evidence="5">
    <location>
        <begin position="12"/>
        <end position="72"/>
    </location>
</feature>
<evidence type="ECO:0000313" key="6">
    <source>
        <dbReference type="EMBL" id="QJR15787.1"/>
    </source>
</evidence>
<dbReference type="InParanoid" id="A0A6M4HCR2"/>
<evidence type="ECO:0000256" key="1">
    <source>
        <dbReference type="ARBA" id="ARBA00023015"/>
    </source>
</evidence>
<evidence type="ECO:0000256" key="3">
    <source>
        <dbReference type="ARBA" id="ARBA00023163"/>
    </source>
</evidence>
<dbReference type="InterPro" id="IPR011075">
    <property type="entry name" value="TetR_C"/>
</dbReference>
<dbReference type="Pfam" id="PF00440">
    <property type="entry name" value="TetR_N"/>
    <property type="match status" value="1"/>
</dbReference>
<gene>
    <name evidence="6" type="ORF">DSM104440_02613</name>
</gene>
<evidence type="ECO:0000313" key="7">
    <source>
        <dbReference type="Proteomes" id="UP000503096"/>
    </source>
</evidence>
<name>A0A6M4HCR2_9PROT</name>
<accession>A0A6M4HCR2</accession>
<evidence type="ECO:0000259" key="5">
    <source>
        <dbReference type="PROSITE" id="PS50977"/>
    </source>
</evidence>
<dbReference type="AlphaFoldDB" id="A0A6M4HCR2"/>
<dbReference type="PRINTS" id="PR00455">
    <property type="entry name" value="HTHTETR"/>
</dbReference>
<dbReference type="InterPro" id="IPR009057">
    <property type="entry name" value="Homeodomain-like_sf"/>
</dbReference>
<evidence type="ECO:0000256" key="2">
    <source>
        <dbReference type="ARBA" id="ARBA00023125"/>
    </source>
</evidence>
<dbReference type="Proteomes" id="UP000503096">
    <property type="component" value="Chromosome"/>
</dbReference>
<dbReference type="Pfam" id="PF16925">
    <property type="entry name" value="TetR_C_13"/>
    <property type="match status" value="1"/>
</dbReference>
<dbReference type="RefSeq" id="WP_171163380.1">
    <property type="nucleotide sequence ID" value="NZ_CP053073.1"/>
</dbReference>
<reference evidence="6 7" key="1">
    <citation type="submission" date="2020-04" db="EMBL/GenBank/DDBJ databases">
        <title>Usitatibacter rugosus gen. nov., sp. nov. and Usitatibacter palustris sp. nov., novel members of Usitatibacteraceae fam. nov. within the order Nitrosomonadales isolated from soil.</title>
        <authorList>
            <person name="Huber K.J."/>
            <person name="Neumann-Schaal M."/>
            <person name="Geppert A."/>
            <person name="Luckner M."/>
            <person name="Wanner G."/>
            <person name="Overmann J."/>
        </authorList>
    </citation>
    <scope>NUCLEOTIDE SEQUENCE [LARGE SCALE GENOMIC DNA]</scope>
    <source>
        <strain evidence="6 7">Swamp67</strain>
    </source>
</reference>
<dbReference type="Gene3D" id="1.10.10.60">
    <property type="entry name" value="Homeodomain-like"/>
    <property type="match status" value="1"/>
</dbReference>
<dbReference type="PANTHER" id="PTHR47506">
    <property type="entry name" value="TRANSCRIPTIONAL REGULATORY PROTEIN"/>
    <property type="match status" value="1"/>
</dbReference>
<keyword evidence="2 4" id="KW-0238">DNA-binding</keyword>
<feature type="DNA-binding region" description="H-T-H motif" evidence="4">
    <location>
        <begin position="35"/>
        <end position="54"/>
    </location>
</feature>
<dbReference type="PROSITE" id="PS50977">
    <property type="entry name" value="HTH_TETR_2"/>
    <property type="match status" value="1"/>
</dbReference>
<dbReference type="SUPFAM" id="SSF46689">
    <property type="entry name" value="Homeodomain-like"/>
    <property type="match status" value="1"/>
</dbReference>
<dbReference type="KEGG" id="upl:DSM104440_02613"/>
<dbReference type="Gene3D" id="1.10.357.10">
    <property type="entry name" value="Tetracycline Repressor, domain 2"/>
    <property type="match status" value="1"/>
</dbReference>
<keyword evidence="3" id="KW-0804">Transcription</keyword>